<keyword evidence="7 11" id="KW-0808">Transferase</keyword>
<reference evidence="14" key="1">
    <citation type="journal article" date="2013" name="Stand. Genomic Sci.">
        <title>Complete genome sequence of the moderate thermophile Anaerobaculum mobile type strain (NGA(T)).</title>
        <authorList>
            <person name="Mavromatis K."/>
            <person name="Stackebrandt E."/>
            <person name="Held B."/>
            <person name="Lapidus A."/>
            <person name="Nolan M."/>
            <person name="Lucas S."/>
            <person name="Hammon N."/>
            <person name="Deshpande S."/>
            <person name="Cheng J.F."/>
            <person name="Tapia R."/>
            <person name="Goodwin L.A."/>
            <person name="Pitluck S."/>
            <person name="Liolios K."/>
            <person name="Pagani I."/>
            <person name="Ivanova N."/>
            <person name="Mikhailova N."/>
            <person name="Huntemann M."/>
            <person name="Pati A."/>
            <person name="Chen A."/>
            <person name="Palaniappan K."/>
            <person name="Land M."/>
            <person name="Rohde M."/>
            <person name="Spring S."/>
            <person name="Goker M."/>
            <person name="Woyke T."/>
            <person name="Detter J.C."/>
            <person name="Bristow J."/>
            <person name="Eisen J.A."/>
            <person name="Markowitz V."/>
            <person name="Hugenholtz P."/>
            <person name="Klenk H.P."/>
            <person name="Kyrpides N.C."/>
        </authorList>
    </citation>
    <scope>NUCLEOTIDE SEQUENCE</scope>
    <source>
        <strain evidence="14">ATCC BAA-54 / DSM 13181 / NGA</strain>
    </source>
</reference>
<feature type="binding site" evidence="11">
    <location>
        <position position="202"/>
    </location>
    <ligand>
        <name>Mn(2+)</name>
        <dbReference type="ChEBI" id="CHEBI:29035"/>
    </ligand>
</feature>
<evidence type="ECO:0000259" key="12">
    <source>
        <dbReference type="PROSITE" id="PS50991"/>
    </source>
</evidence>
<gene>
    <name evidence="11" type="primary">leuA</name>
    <name evidence="13" type="ordered locus">Anamo_0150</name>
</gene>
<evidence type="ECO:0000256" key="1">
    <source>
        <dbReference type="ARBA" id="ARBA00004689"/>
    </source>
</evidence>
<dbReference type="NCBIfam" id="TIGR00973">
    <property type="entry name" value="leuA_bact"/>
    <property type="match status" value="1"/>
</dbReference>
<evidence type="ECO:0000256" key="11">
    <source>
        <dbReference type="HAMAP-Rule" id="MF_01025"/>
    </source>
</evidence>
<feature type="domain" description="Pyruvate carboxyltransferase" evidence="12">
    <location>
        <begin position="6"/>
        <end position="267"/>
    </location>
</feature>
<dbReference type="HAMAP" id="MF_01025">
    <property type="entry name" value="LeuA_type1"/>
    <property type="match status" value="1"/>
</dbReference>
<dbReference type="Gene3D" id="3.30.160.270">
    <property type="match status" value="1"/>
</dbReference>
<dbReference type="InterPro" id="IPR002034">
    <property type="entry name" value="AIPM/Hcit_synth_CS"/>
</dbReference>
<dbReference type="InterPro" id="IPR013785">
    <property type="entry name" value="Aldolase_TIM"/>
</dbReference>
<evidence type="ECO:0000256" key="2">
    <source>
        <dbReference type="ARBA" id="ARBA00009396"/>
    </source>
</evidence>
<feature type="region of interest" description="Regulatory domain" evidence="11">
    <location>
        <begin position="393"/>
        <end position="518"/>
    </location>
</feature>
<comment type="pathway">
    <text evidence="1 11">Amino-acid biosynthesis; L-leucine biosynthesis; L-leucine from 3-methyl-2-oxobutanoate: step 1/4.</text>
</comment>
<dbReference type="PATRIC" id="fig|891968.3.peg.154"/>
<dbReference type="PROSITE" id="PS50991">
    <property type="entry name" value="PYR_CT"/>
    <property type="match status" value="1"/>
</dbReference>
<dbReference type="PANTHER" id="PTHR10277:SF9">
    <property type="entry name" value="2-ISOPROPYLMALATE SYNTHASE 1, CHLOROPLASTIC-RELATED"/>
    <property type="match status" value="1"/>
</dbReference>
<dbReference type="Pfam" id="PF22617">
    <property type="entry name" value="HCS_D2"/>
    <property type="match status" value="1"/>
</dbReference>
<feature type="binding site" evidence="11">
    <location>
        <position position="238"/>
    </location>
    <ligand>
        <name>Mn(2+)</name>
        <dbReference type="ChEBI" id="CHEBI:29035"/>
    </ligand>
</feature>
<comment type="similarity">
    <text evidence="2 11">Belongs to the alpha-IPM synthase/homocitrate synthase family. LeuA type 1 subfamily.</text>
</comment>
<dbReference type="eggNOG" id="COG0119">
    <property type="taxonomic scope" value="Bacteria"/>
</dbReference>
<dbReference type="SUPFAM" id="SSF110921">
    <property type="entry name" value="2-isopropylmalate synthase LeuA, allosteric (dimerisation) domain"/>
    <property type="match status" value="1"/>
</dbReference>
<dbReference type="SMART" id="SM00917">
    <property type="entry name" value="LeuA_dimer"/>
    <property type="match status" value="1"/>
</dbReference>
<dbReference type="STRING" id="891968.Anamo_0150"/>
<keyword evidence="14" id="KW-1185">Reference proteome</keyword>
<evidence type="ECO:0000313" key="13">
    <source>
        <dbReference type="EMBL" id="AFM20821.1"/>
    </source>
</evidence>
<dbReference type="CDD" id="cd07940">
    <property type="entry name" value="DRE_TIM_IPMS"/>
    <property type="match status" value="1"/>
</dbReference>
<dbReference type="InterPro" id="IPR036230">
    <property type="entry name" value="LeuA_allosteric_dom_sf"/>
</dbReference>
<dbReference type="SUPFAM" id="SSF51569">
    <property type="entry name" value="Aldolase"/>
    <property type="match status" value="1"/>
</dbReference>
<protein>
    <recommendedName>
        <fullName evidence="4 11">2-isopropylmalate synthase</fullName>
        <ecNumber evidence="3 11">2.3.3.13</ecNumber>
    </recommendedName>
    <alternativeName>
        <fullName evidence="11">Alpha-IPM synthase</fullName>
    </alternativeName>
    <alternativeName>
        <fullName evidence="11">Alpha-isopropylmalate synthase</fullName>
    </alternativeName>
</protein>
<keyword evidence="13" id="KW-0012">Acyltransferase</keyword>
<dbReference type="HOGENOM" id="CLU_022158_0_1_0"/>
<dbReference type="GO" id="GO:0003852">
    <property type="term" value="F:2-isopropylmalate synthase activity"/>
    <property type="evidence" value="ECO:0007669"/>
    <property type="project" value="UniProtKB-UniRule"/>
</dbReference>
<evidence type="ECO:0000256" key="7">
    <source>
        <dbReference type="ARBA" id="ARBA00022679"/>
    </source>
</evidence>
<dbReference type="GO" id="GO:0030145">
    <property type="term" value="F:manganese ion binding"/>
    <property type="evidence" value="ECO:0007669"/>
    <property type="project" value="UniProtKB-UniRule"/>
</dbReference>
<comment type="subunit">
    <text evidence="11">Homodimer.</text>
</comment>
<dbReference type="PROSITE" id="PS00816">
    <property type="entry name" value="AIPM_HOMOCIT_SYNTH_2"/>
    <property type="match status" value="1"/>
</dbReference>
<dbReference type="GO" id="GO:0005737">
    <property type="term" value="C:cytoplasm"/>
    <property type="evidence" value="ECO:0007669"/>
    <property type="project" value="UniProtKB-UniRule"/>
</dbReference>
<keyword evidence="5 11" id="KW-0432">Leucine biosynthesis</keyword>
<evidence type="ECO:0000256" key="4">
    <source>
        <dbReference type="ARBA" id="ARBA00018198"/>
    </source>
</evidence>
<dbReference type="GO" id="GO:0009098">
    <property type="term" value="P:L-leucine biosynthetic process"/>
    <property type="evidence" value="ECO:0007669"/>
    <property type="project" value="UniProtKB-UniRule"/>
</dbReference>
<dbReference type="InterPro" id="IPR000891">
    <property type="entry name" value="PYR_CT"/>
</dbReference>
<comment type="cofactor">
    <cofactor evidence="11">
        <name>Mn(2+)</name>
        <dbReference type="ChEBI" id="CHEBI:29035"/>
    </cofactor>
</comment>
<keyword evidence="8 11" id="KW-0479">Metal-binding</keyword>
<evidence type="ECO:0000256" key="5">
    <source>
        <dbReference type="ARBA" id="ARBA00022430"/>
    </source>
</evidence>
<dbReference type="PROSITE" id="PS00815">
    <property type="entry name" value="AIPM_HOMOCIT_SYNTH_1"/>
    <property type="match status" value="1"/>
</dbReference>
<comment type="catalytic activity">
    <reaction evidence="11">
        <text>3-methyl-2-oxobutanoate + acetyl-CoA + H2O = (2S)-2-isopropylmalate + CoA + H(+)</text>
        <dbReference type="Rhea" id="RHEA:21524"/>
        <dbReference type="ChEBI" id="CHEBI:1178"/>
        <dbReference type="ChEBI" id="CHEBI:11851"/>
        <dbReference type="ChEBI" id="CHEBI:15377"/>
        <dbReference type="ChEBI" id="CHEBI:15378"/>
        <dbReference type="ChEBI" id="CHEBI:57287"/>
        <dbReference type="ChEBI" id="CHEBI:57288"/>
        <dbReference type="EC" id="2.3.3.13"/>
    </reaction>
</comment>
<dbReference type="EMBL" id="CP003198">
    <property type="protein sequence ID" value="AFM20821.1"/>
    <property type="molecule type" value="Genomic_DNA"/>
</dbReference>
<dbReference type="InterPro" id="IPR054691">
    <property type="entry name" value="LeuA/HCS_post-cat"/>
</dbReference>
<keyword evidence="11" id="KW-0963">Cytoplasm</keyword>
<dbReference type="Pfam" id="PF00682">
    <property type="entry name" value="HMGL-like"/>
    <property type="match status" value="1"/>
</dbReference>
<evidence type="ECO:0000256" key="10">
    <source>
        <dbReference type="ARBA" id="ARBA00023304"/>
    </source>
</evidence>
<keyword evidence="9 11" id="KW-0464">Manganese</keyword>
<evidence type="ECO:0000313" key="14">
    <source>
        <dbReference type="Proteomes" id="UP000006061"/>
    </source>
</evidence>
<dbReference type="EC" id="2.3.3.13" evidence="3 11"/>
<name>I4BU64_ACEMN</name>
<evidence type="ECO:0000256" key="8">
    <source>
        <dbReference type="ARBA" id="ARBA00022723"/>
    </source>
</evidence>
<proteinExistence type="inferred from homology"/>
<dbReference type="FunFam" id="1.10.238.260:FF:000001">
    <property type="entry name" value="2-isopropylmalate synthase"/>
    <property type="match status" value="1"/>
</dbReference>
<dbReference type="NCBIfam" id="NF002086">
    <property type="entry name" value="PRK00915.1-3"/>
    <property type="match status" value="1"/>
</dbReference>
<dbReference type="FunFam" id="3.20.20.70:FF:000010">
    <property type="entry name" value="2-isopropylmalate synthase"/>
    <property type="match status" value="1"/>
</dbReference>
<dbReference type="GO" id="GO:0003985">
    <property type="term" value="F:acetyl-CoA C-acetyltransferase activity"/>
    <property type="evidence" value="ECO:0007669"/>
    <property type="project" value="UniProtKB-UniRule"/>
</dbReference>
<dbReference type="AlphaFoldDB" id="I4BU64"/>
<sequence>MSDDYVRVFDTTLRDGEQSPGINLNAQEKLQIAYQLAALGVDVIEAGFPAASPGDAEAVRLIAQSVKGPAIAGLSRTRQEDIKTAFESVKHSDRPRIHVFIATSDIHMQYKLKMTKDQVLGEIRSAVTYARSLVPDVEFSAEDGSRSDPKFLAQAFRLAADCGATTLNLPDTVGYAIPEEFSGFFANVMKEVGTNGLVWSVHCHDDLGLAVANTLAAVKAGARQVECTINGIGERAGNASLEEIVMALKTRREHFGVDTHINTIHLYPTSRLVARLTGFVVPPNKAIVGDNAFSHEAGIHQHGVLCDKRTYEIMRPQDVGAPESKLVLGKHSGRHAFGERIKSLGYHLTEEELAKAFVLFKDLCDKKGIVSDGDIEALIVDEILGNATKKSFELRDFMISIGAGGRGSATVVLTDGEKTNSDAATGNGPVDAAYKAIQRIIGIEPELVSYKISAVSERSDAVGEAVVVIKFKEILAQGRGASTDVIEASIKAYINAINRLVQIAEARGINLFPQCVPA</sequence>
<dbReference type="InterPro" id="IPR005671">
    <property type="entry name" value="LeuA_bact_synth"/>
</dbReference>
<dbReference type="PANTHER" id="PTHR10277">
    <property type="entry name" value="HOMOCITRATE SYNTHASE-RELATED"/>
    <property type="match status" value="1"/>
</dbReference>
<dbReference type="Gene3D" id="1.10.238.260">
    <property type="match status" value="1"/>
</dbReference>
<dbReference type="UniPathway" id="UPA00048">
    <property type="reaction ID" value="UER00070"/>
</dbReference>
<feature type="binding site" evidence="11">
    <location>
        <position position="204"/>
    </location>
    <ligand>
        <name>Mn(2+)</name>
        <dbReference type="ChEBI" id="CHEBI:29035"/>
    </ligand>
</feature>
<dbReference type="Gene3D" id="3.20.20.70">
    <property type="entry name" value="Aldolase class I"/>
    <property type="match status" value="1"/>
</dbReference>
<keyword evidence="10 11" id="KW-0100">Branched-chain amino acid biosynthesis</keyword>
<evidence type="ECO:0000256" key="3">
    <source>
        <dbReference type="ARBA" id="ARBA00012973"/>
    </source>
</evidence>
<evidence type="ECO:0000256" key="9">
    <source>
        <dbReference type="ARBA" id="ARBA00023211"/>
    </source>
</evidence>
<keyword evidence="6 11" id="KW-0028">Amino-acid biosynthesis</keyword>
<organism evidence="13 14">
    <name type="scientific">Acetomicrobium mobile (strain ATCC BAA-54 / DSM 13181 / JCM 12221 / NGA)</name>
    <name type="common">Anaerobaculum mobile</name>
    <dbReference type="NCBI Taxonomy" id="891968"/>
    <lineage>
        <taxon>Bacteria</taxon>
        <taxon>Thermotogati</taxon>
        <taxon>Synergistota</taxon>
        <taxon>Synergistia</taxon>
        <taxon>Synergistales</taxon>
        <taxon>Acetomicrobiaceae</taxon>
        <taxon>Acetomicrobium</taxon>
    </lineage>
</organism>
<comment type="function">
    <text evidence="11">Catalyzes the condensation of the acetyl group of acetyl-CoA with 3-methyl-2-oxobutanoate (2-ketoisovalerate) to form 3-carboxy-3-hydroxy-4-methylpentanoate (2-isopropylmalate).</text>
</comment>
<dbReference type="KEGG" id="amo:Anamo_0150"/>
<dbReference type="InterPro" id="IPR013709">
    <property type="entry name" value="2-isopropylmalate_synth_dimer"/>
</dbReference>
<dbReference type="Pfam" id="PF08502">
    <property type="entry name" value="LeuA_dimer"/>
    <property type="match status" value="1"/>
</dbReference>
<dbReference type="Proteomes" id="UP000006061">
    <property type="component" value="Chromosome"/>
</dbReference>
<accession>I4BU64</accession>
<evidence type="ECO:0000256" key="6">
    <source>
        <dbReference type="ARBA" id="ARBA00022605"/>
    </source>
</evidence>
<dbReference type="InterPro" id="IPR050073">
    <property type="entry name" value="2-IPM_HCS-like"/>
</dbReference>
<feature type="binding site" evidence="11">
    <location>
        <position position="15"/>
    </location>
    <ligand>
        <name>Mn(2+)</name>
        <dbReference type="ChEBI" id="CHEBI:29035"/>
    </ligand>
</feature>